<dbReference type="InterPro" id="IPR001199">
    <property type="entry name" value="Cyt_B5-like_heme/steroid-bd"/>
</dbReference>
<evidence type="ECO:0000313" key="2">
    <source>
        <dbReference type="EMBL" id="HDP76770.1"/>
    </source>
</evidence>
<dbReference type="AlphaFoldDB" id="A0A7C1CUN9"/>
<comment type="caution">
    <text evidence="2">The sequence shown here is derived from an EMBL/GenBank/DDBJ whole genome shotgun (WGS) entry which is preliminary data.</text>
</comment>
<dbReference type="EMBL" id="DSBT01000032">
    <property type="protein sequence ID" value="HDP76770.1"/>
    <property type="molecule type" value="Genomic_DNA"/>
</dbReference>
<dbReference type="Gene3D" id="3.10.120.10">
    <property type="entry name" value="Cytochrome b5-like heme/steroid binding domain"/>
    <property type="match status" value="1"/>
</dbReference>
<reference evidence="2" key="1">
    <citation type="journal article" date="2020" name="mSystems">
        <title>Genome- and Community-Level Interaction Insights into Carbon Utilization and Element Cycling Functions of Hydrothermarchaeota in Hydrothermal Sediment.</title>
        <authorList>
            <person name="Zhou Z."/>
            <person name="Liu Y."/>
            <person name="Xu W."/>
            <person name="Pan J."/>
            <person name="Luo Z.H."/>
            <person name="Li M."/>
        </authorList>
    </citation>
    <scope>NUCLEOTIDE SEQUENCE [LARGE SCALE GENOMIC DNA]</scope>
    <source>
        <strain evidence="2">SpSt-1179</strain>
    </source>
</reference>
<dbReference type="InterPro" id="IPR036400">
    <property type="entry name" value="Cyt_B5-like_heme/steroid_sf"/>
</dbReference>
<dbReference type="Proteomes" id="UP000886198">
    <property type="component" value="Unassembled WGS sequence"/>
</dbReference>
<dbReference type="Pfam" id="PF00173">
    <property type="entry name" value="Cyt-b5"/>
    <property type="match status" value="1"/>
</dbReference>
<evidence type="ECO:0000259" key="1">
    <source>
        <dbReference type="SMART" id="SM01117"/>
    </source>
</evidence>
<gene>
    <name evidence="2" type="ORF">ENN47_01010</name>
</gene>
<feature type="domain" description="Cytochrome b5 heme-binding" evidence="1">
    <location>
        <begin position="109"/>
        <end position="172"/>
    </location>
</feature>
<name>A0A7C1CUN9_9BACT</name>
<dbReference type="SUPFAM" id="SSF55856">
    <property type="entry name" value="Cytochrome b5-like heme/steroid binding domain"/>
    <property type="match status" value="2"/>
</dbReference>
<proteinExistence type="predicted"/>
<feature type="domain" description="Cytochrome b5 heme-binding" evidence="1">
    <location>
        <begin position="34"/>
        <end position="108"/>
    </location>
</feature>
<protein>
    <recommendedName>
        <fullName evidence="1">Cytochrome b5 heme-binding domain-containing protein</fullName>
    </recommendedName>
</protein>
<dbReference type="SMART" id="SM01117">
    <property type="entry name" value="Cyt-b5"/>
    <property type="match status" value="2"/>
</dbReference>
<accession>A0A7C1CUN9</accession>
<organism evidence="2">
    <name type="scientific">Mesotoga infera</name>
    <dbReference type="NCBI Taxonomy" id="1236046"/>
    <lineage>
        <taxon>Bacteria</taxon>
        <taxon>Thermotogati</taxon>
        <taxon>Thermotogota</taxon>
        <taxon>Thermotogae</taxon>
        <taxon>Kosmotogales</taxon>
        <taxon>Kosmotogaceae</taxon>
        <taxon>Mesotoga</taxon>
    </lineage>
</organism>
<sequence>MHLAGNELTSELLKDSPHGIRKISGVDAIAILGITIDELKEMDGHDGRKAYVSVEGKVYDVSELSLWRNGSHQGDLHLAGNDLTKEILAESPHGVAKLDKAYLVGLLVFTREQLARFNGIAESKKYIAYDSVVFDVSDLGLWELDSGVELSGEEYAAAIELLQQAIRVGYLVNN</sequence>